<sequence length="107" mass="12305">MKHLDLILTLLCLSFWGALYAVYYKDNIIHWLVNRFTRDKFPKKMTIENGYFPDGQPIPFRENLYPSARKKDDEAAETDTPPAGKDTPPSQEKPSHEEGKSGTDHSH</sequence>
<name>A0ABT3W8Y5_9PROT</name>
<dbReference type="RefSeq" id="WP_266126541.1">
    <property type="nucleotide sequence ID" value="NZ_JANIDV010000001.1"/>
</dbReference>
<proteinExistence type="predicted"/>
<reference evidence="2" key="1">
    <citation type="submission" date="2022-07" db="EMBL/GenBank/DDBJ databases">
        <title>Bombella genomes.</title>
        <authorList>
            <person name="Harer L."/>
            <person name="Styblova S."/>
            <person name="Ehrmann M."/>
        </authorList>
    </citation>
    <scope>NUCLEOTIDE SEQUENCE</scope>
    <source>
        <strain evidence="2">TMW 2.2559</strain>
    </source>
</reference>
<gene>
    <name evidence="2" type="ORF">NQF87_00860</name>
</gene>
<evidence type="ECO:0000313" key="2">
    <source>
        <dbReference type="EMBL" id="MCX5615535.1"/>
    </source>
</evidence>
<evidence type="ECO:0000313" key="3">
    <source>
        <dbReference type="Proteomes" id="UP001165633"/>
    </source>
</evidence>
<evidence type="ECO:0000256" key="1">
    <source>
        <dbReference type="SAM" id="MobiDB-lite"/>
    </source>
</evidence>
<accession>A0ABT3W8Y5</accession>
<comment type="caution">
    <text evidence="2">The sequence shown here is derived from an EMBL/GenBank/DDBJ whole genome shotgun (WGS) entry which is preliminary data.</text>
</comment>
<dbReference type="Proteomes" id="UP001165633">
    <property type="component" value="Unassembled WGS sequence"/>
</dbReference>
<feature type="region of interest" description="Disordered" evidence="1">
    <location>
        <begin position="49"/>
        <end position="107"/>
    </location>
</feature>
<dbReference type="EMBL" id="JANIDV010000001">
    <property type="protein sequence ID" value="MCX5615535.1"/>
    <property type="molecule type" value="Genomic_DNA"/>
</dbReference>
<feature type="compositionally biased region" description="Basic and acidic residues" evidence="1">
    <location>
        <begin position="93"/>
        <end position="107"/>
    </location>
</feature>
<protein>
    <submittedName>
        <fullName evidence="2">Uncharacterized protein</fullName>
    </submittedName>
</protein>
<organism evidence="2 3">
    <name type="scientific">Bombella dulcis</name>
    <dbReference type="NCBI Taxonomy" id="2967339"/>
    <lineage>
        <taxon>Bacteria</taxon>
        <taxon>Pseudomonadati</taxon>
        <taxon>Pseudomonadota</taxon>
        <taxon>Alphaproteobacteria</taxon>
        <taxon>Acetobacterales</taxon>
        <taxon>Acetobacteraceae</taxon>
        <taxon>Bombella</taxon>
    </lineage>
</organism>
<keyword evidence="3" id="KW-1185">Reference proteome</keyword>